<accession>A0A9R0KAR7</accession>
<protein>
    <submittedName>
        <fullName evidence="2 3">Uncharacterized protein LOC110803563</fullName>
    </submittedName>
</protein>
<dbReference type="KEGG" id="soe:110803563"/>
<reference evidence="2 3" key="2">
    <citation type="submission" date="2025-04" db="UniProtKB">
        <authorList>
            <consortium name="RefSeq"/>
        </authorList>
    </citation>
    <scope>IDENTIFICATION</scope>
    <source>
        <tissue evidence="4">Leaf</tissue>
    </source>
</reference>
<dbReference type="RefSeq" id="XP_056691099.1">
    <property type="nucleotide sequence ID" value="XM_056835121.1"/>
</dbReference>
<evidence type="ECO:0000313" key="4">
    <source>
        <dbReference type="RefSeq" id="XP_056691099.1"/>
    </source>
</evidence>
<dbReference type="AlphaFoldDB" id="A0A9R0KAR7"/>
<evidence type="ECO:0000313" key="3">
    <source>
        <dbReference type="RefSeq" id="XP_021864775.1"/>
    </source>
</evidence>
<evidence type="ECO:0000313" key="1">
    <source>
        <dbReference type="Proteomes" id="UP000813463"/>
    </source>
</evidence>
<gene>
    <name evidence="2 3 4" type="primary">LOC110803563</name>
</gene>
<evidence type="ECO:0000313" key="2">
    <source>
        <dbReference type="RefSeq" id="XP_021864774.1"/>
    </source>
</evidence>
<dbReference type="RefSeq" id="XP_021864774.1">
    <property type="nucleotide sequence ID" value="XM_022009082.1"/>
</dbReference>
<organism evidence="1 2">
    <name type="scientific">Spinacia oleracea</name>
    <name type="common">Spinach</name>
    <dbReference type="NCBI Taxonomy" id="3562"/>
    <lineage>
        <taxon>Eukaryota</taxon>
        <taxon>Viridiplantae</taxon>
        <taxon>Streptophyta</taxon>
        <taxon>Embryophyta</taxon>
        <taxon>Tracheophyta</taxon>
        <taxon>Spermatophyta</taxon>
        <taxon>Magnoliopsida</taxon>
        <taxon>eudicotyledons</taxon>
        <taxon>Gunneridae</taxon>
        <taxon>Pentapetalae</taxon>
        <taxon>Caryophyllales</taxon>
        <taxon>Chenopodiaceae</taxon>
        <taxon>Chenopodioideae</taxon>
        <taxon>Anserineae</taxon>
        <taxon>Spinacia</taxon>
    </lineage>
</organism>
<proteinExistence type="predicted"/>
<dbReference type="GeneID" id="110803563"/>
<dbReference type="RefSeq" id="XP_021864775.1">
    <property type="nucleotide sequence ID" value="XM_022009083.1"/>
</dbReference>
<keyword evidence="1" id="KW-1185">Reference proteome</keyword>
<reference evidence="1" key="1">
    <citation type="journal article" date="2021" name="Nat. Commun.">
        <title>Genomic analyses provide insights into spinach domestication and the genetic basis of agronomic traits.</title>
        <authorList>
            <person name="Cai X."/>
            <person name="Sun X."/>
            <person name="Xu C."/>
            <person name="Sun H."/>
            <person name="Wang X."/>
            <person name="Ge C."/>
            <person name="Zhang Z."/>
            <person name="Wang Q."/>
            <person name="Fei Z."/>
            <person name="Jiao C."/>
            <person name="Wang Q."/>
        </authorList>
    </citation>
    <scope>NUCLEOTIDE SEQUENCE [LARGE SCALE GENOMIC DNA]</scope>
    <source>
        <strain evidence="1">cv. Varoflay</strain>
    </source>
</reference>
<sequence>MYFDSILKYFSHPAPCRDTGLNSEPASCGLSRTDWTIHHIYPECKFFNCSTFESSGKIQRGATAMNNCCREHNCKNIERLSSKLAKTSYQRWEDQSAYQSDLILDHTCSCINHGSLVHCGLSTRLTCQCHSTHEPFKGSIKAVDGSTL</sequence>
<name>A0A9R0KAR7_SPIOL</name>
<dbReference type="Proteomes" id="UP000813463">
    <property type="component" value="Chromosome 1"/>
</dbReference>